<keyword evidence="1" id="KW-0732">Signal</keyword>
<evidence type="ECO:0000256" key="1">
    <source>
        <dbReference type="SAM" id="SignalP"/>
    </source>
</evidence>
<feature type="chain" id="PRO_5001492968" description="D-galactarate dehydratase" evidence="1">
    <location>
        <begin position="20"/>
        <end position="181"/>
    </location>
</feature>
<dbReference type="Proteomes" id="UP000019666">
    <property type="component" value="Unassembled WGS sequence"/>
</dbReference>
<feature type="signal peptide" evidence="1">
    <location>
        <begin position="1"/>
        <end position="19"/>
    </location>
</feature>
<comment type="caution">
    <text evidence="2">The sequence shown here is derived from an EMBL/GenBank/DDBJ whole genome shotgun (WGS) entry which is preliminary data.</text>
</comment>
<evidence type="ECO:0000313" key="3">
    <source>
        <dbReference type="Proteomes" id="UP000019666"/>
    </source>
</evidence>
<evidence type="ECO:0008006" key="4">
    <source>
        <dbReference type="Google" id="ProtNLM"/>
    </source>
</evidence>
<sequence>MMMKRFLPLLALLPFAACEAPEAGLDRPAPTETAPVAVTATPVARVTPVAVPVVAPPVATAPIVAAPAAPPGGVLAPPPVAEGIAIGEPNPAAPTPVSATPSGVLGNTVASLGSTEPGRWLETPLVTAPTQGRVEYNGEIVDVELRPSGGEPGSGSQISLEAMRALGAPLTGLPELTVYGS</sequence>
<name>A0A017HWK7_9RHOB</name>
<dbReference type="STRING" id="442562.Rumeso_00273"/>
<protein>
    <recommendedName>
        <fullName evidence="4">D-galactarate dehydratase</fullName>
    </recommendedName>
</protein>
<reference evidence="2 3" key="1">
    <citation type="submission" date="2013-02" db="EMBL/GenBank/DDBJ databases">
        <authorList>
            <person name="Fiebig A."/>
            <person name="Goeker M."/>
            <person name="Klenk H.-P.P."/>
        </authorList>
    </citation>
    <scope>NUCLEOTIDE SEQUENCE [LARGE SCALE GENOMIC DNA]</scope>
    <source>
        <strain evidence="2 3">DSM 19309</strain>
    </source>
</reference>
<proteinExistence type="predicted"/>
<dbReference type="PATRIC" id="fig|442562.3.peg.273"/>
<organism evidence="2 3">
    <name type="scientific">Rubellimicrobium mesophilum DSM 19309</name>
    <dbReference type="NCBI Taxonomy" id="442562"/>
    <lineage>
        <taxon>Bacteria</taxon>
        <taxon>Pseudomonadati</taxon>
        <taxon>Pseudomonadota</taxon>
        <taxon>Alphaproteobacteria</taxon>
        <taxon>Rhodobacterales</taxon>
        <taxon>Roseobacteraceae</taxon>
        <taxon>Rubellimicrobium</taxon>
    </lineage>
</organism>
<keyword evidence="3" id="KW-1185">Reference proteome</keyword>
<dbReference type="HOGENOM" id="CLU_127673_0_0_5"/>
<dbReference type="AlphaFoldDB" id="A0A017HWK7"/>
<evidence type="ECO:0000313" key="2">
    <source>
        <dbReference type="EMBL" id="EYD78124.1"/>
    </source>
</evidence>
<accession>A0A017HWK7</accession>
<gene>
    <name evidence="2" type="ORF">Rumeso_00273</name>
</gene>
<dbReference type="EMBL" id="AOSK01000011">
    <property type="protein sequence ID" value="EYD78124.1"/>
    <property type="molecule type" value="Genomic_DNA"/>
</dbReference>